<evidence type="ECO:0000313" key="2">
    <source>
        <dbReference type="Proteomes" id="UP000070544"/>
    </source>
</evidence>
<dbReference type="AlphaFoldDB" id="A0A139ANH5"/>
<evidence type="ECO:0008006" key="3">
    <source>
        <dbReference type="Google" id="ProtNLM"/>
    </source>
</evidence>
<sequence length="96" mass="10394">MPVETPYSSFFPQRSCLSMVGLCAIVATSRRGRVRANRGIEGSGASDCFTTCCCETLALTQEKHEIQKYPLASMTTQQPGGYQMAAPGAPVPQQKY</sequence>
<keyword evidence="2" id="KW-1185">Reference proteome</keyword>
<accession>A0A139ANH5</accession>
<name>A0A139ANH5_GONPJ</name>
<dbReference type="EMBL" id="KQ965743">
    <property type="protein sequence ID" value="KXS18286.1"/>
    <property type="molecule type" value="Genomic_DNA"/>
</dbReference>
<dbReference type="Pfam" id="PF04749">
    <property type="entry name" value="PLAC8"/>
    <property type="match status" value="1"/>
</dbReference>
<gene>
    <name evidence="1" type="ORF">M427DRAFT_226353</name>
</gene>
<organism evidence="1 2">
    <name type="scientific">Gonapodya prolifera (strain JEL478)</name>
    <name type="common">Monoblepharis prolifera</name>
    <dbReference type="NCBI Taxonomy" id="1344416"/>
    <lineage>
        <taxon>Eukaryota</taxon>
        <taxon>Fungi</taxon>
        <taxon>Fungi incertae sedis</taxon>
        <taxon>Chytridiomycota</taxon>
        <taxon>Chytridiomycota incertae sedis</taxon>
        <taxon>Monoblepharidomycetes</taxon>
        <taxon>Monoblepharidales</taxon>
        <taxon>Gonapodyaceae</taxon>
        <taxon>Gonapodya</taxon>
    </lineage>
</organism>
<reference evidence="1 2" key="1">
    <citation type="journal article" date="2015" name="Genome Biol. Evol.">
        <title>Phylogenomic analyses indicate that early fungi evolved digesting cell walls of algal ancestors of land plants.</title>
        <authorList>
            <person name="Chang Y."/>
            <person name="Wang S."/>
            <person name="Sekimoto S."/>
            <person name="Aerts A.L."/>
            <person name="Choi C."/>
            <person name="Clum A."/>
            <person name="LaButti K.M."/>
            <person name="Lindquist E.A."/>
            <person name="Yee Ngan C."/>
            <person name="Ohm R.A."/>
            <person name="Salamov A.A."/>
            <person name="Grigoriev I.V."/>
            <person name="Spatafora J.W."/>
            <person name="Berbee M.L."/>
        </authorList>
    </citation>
    <scope>NUCLEOTIDE SEQUENCE [LARGE SCALE GENOMIC DNA]</scope>
    <source>
        <strain evidence="1 2">JEL478</strain>
    </source>
</reference>
<protein>
    <recommendedName>
        <fullName evidence="3">PLAC8-domain-containing protein</fullName>
    </recommendedName>
</protein>
<proteinExistence type="predicted"/>
<evidence type="ECO:0000313" key="1">
    <source>
        <dbReference type="EMBL" id="KXS18286.1"/>
    </source>
</evidence>
<dbReference type="OrthoDB" id="1045822at2759"/>
<dbReference type="Proteomes" id="UP000070544">
    <property type="component" value="Unassembled WGS sequence"/>
</dbReference>
<dbReference type="InterPro" id="IPR006461">
    <property type="entry name" value="PLAC_motif_containing"/>
</dbReference>